<dbReference type="InterPro" id="IPR016181">
    <property type="entry name" value="Acyl_CoA_acyltransferase"/>
</dbReference>
<feature type="domain" description="N-acetyltransferase" evidence="1">
    <location>
        <begin position="13"/>
        <end position="171"/>
    </location>
</feature>
<organism evidence="2 3">
    <name type="scientific">Streptomyces candidus</name>
    <dbReference type="NCBI Taxonomy" id="67283"/>
    <lineage>
        <taxon>Bacteria</taxon>
        <taxon>Bacillati</taxon>
        <taxon>Actinomycetota</taxon>
        <taxon>Actinomycetes</taxon>
        <taxon>Kitasatosporales</taxon>
        <taxon>Streptomycetaceae</taxon>
        <taxon>Streptomyces</taxon>
    </lineage>
</organism>
<protein>
    <submittedName>
        <fullName evidence="2">RimJ/RimL family protein N-acetyltransferase</fullName>
    </submittedName>
</protein>
<dbReference type="Pfam" id="PF13302">
    <property type="entry name" value="Acetyltransf_3"/>
    <property type="match status" value="1"/>
</dbReference>
<dbReference type="GO" id="GO:1990189">
    <property type="term" value="F:protein N-terminal-serine acetyltransferase activity"/>
    <property type="evidence" value="ECO:0007669"/>
    <property type="project" value="TreeGrafter"/>
</dbReference>
<evidence type="ECO:0000259" key="1">
    <source>
        <dbReference type="PROSITE" id="PS51186"/>
    </source>
</evidence>
<dbReference type="PANTHER" id="PTHR43441:SF10">
    <property type="entry name" value="ACETYLTRANSFERASE"/>
    <property type="match status" value="1"/>
</dbReference>
<dbReference type="SUPFAM" id="SSF55729">
    <property type="entry name" value="Acyl-CoA N-acyltransferases (Nat)"/>
    <property type="match status" value="1"/>
</dbReference>
<name>A0A7X0LSA8_9ACTN</name>
<gene>
    <name evidence="2" type="ORF">HNQ79_004761</name>
</gene>
<dbReference type="RefSeq" id="WP_185034263.1">
    <property type="nucleotide sequence ID" value="NZ_BNBN01000011.1"/>
</dbReference>
<dbReference type="GO" id="GO:0008999">
    <property type="term" value="F:protein-N-terminal-alanine acetyltransferase activity"/>
    <property type="evidence" value="ECO:0007669"/>
    <property type="project" value="TreeGrafter"/>
</dbReference>
<dbReference type="AlphaFoldDB" id="A0A7X0LSA8"/>
<accession>A0A7X0LSA8</accession>
<reference evidence="2 3" key="1">
    <citation type="submission" date="2020-08" db="EMBL/GenBank/DDBJ databases">
        <title>Genomic Encyclopedia of Type Strains, Phase IV (KMG-IV): sequencing the most valuable type-strain genomes for metagenomic binning, comparative biology and taxonomic classification.</title>
        <authorList>
            <person name="Goeker M."/>
        </authorList>
    </citation>
    <scope>NUCLEOTIDE SEQUENCE [LARGE SCALE GENOMIC DNA]</scope>
    <source>
        <strain evidence="2 3">DSM 40141</strain>
    </source>
</reference>
<dbReference type="Gene3D" id="3.40.630.30">
    <property type="match status" value="1"/>
</dbReference>
<keyword evidence="2" id="KW-0808">Transferase</keyword>
<dbReference type="Proteomes" id="UP000540423">
    <property type="component" value="Unassembled WGS sequence"/>
</dbReference>
<keyword evidence="3" id="KW-1185">Reference proteome</keyword>
<proteinExistence type="predicted"/>
<comment type="caution">
    <text evidence="2">The sequence shown here is derived from an EMBL/GenBank/DDBJ whole genome shotgun (WGS) entry which is preliminary data.</text>
</comment>
<evidence type="ECO:0000313" key="2">
    <source>
        <dbReference type="EMBL" id="MBB6438254.1"/>
    </source>
</evidence>
<sequence length="191" mass="20957">MFGTDLNGGDGSAVLGPLEPWQAEEFLAHVDRGREYIGQYVGLPDVNKDLPAARAFLQRYADKAAADAGRIFGIRLDGTLVGGVMFRLFDATAGTCELGCWLEPTAAGRGLVTQACRVLIDWAVDVRGIHRVEWIADAGNTASINVAKRLGMRKDGVLREAYLYRGARRDEEIWSVLAPEWRAHRADEAAR</sequence>
<dbReference type="EMBL" id="JACHEM010000013">
    <property type="protein sequence ID" value="MBB6438254.1"/>
    <property type="molecule type" value="Genomic_DNA"/>
</dbReference>
<dbReference type="InterPro" id="IPR000182">
    <property type="entry name" value="GNAT_dom"/>
</dbReference>
<dbReference type="FunFam" id="3.40.630.30:FF:000182">
    <property type="entry name" value="Putative acetyltransferase"/>
    <property type="match status" value="1"/>
</dbReference>
<evidence type="ECO:0000313" key="3">
    <source>
        <dbReference type="Proteomes" id="UP000540423"/>
    </source>
</evidence>
<dbReference type="PROSITE" id="PS51186">
    <property type="entry name" value="GNAT"/>
    <property type="match status" value="1"/>
</dbReference>
<dbReference type="InterPro" id="IPR051908">
    <property type="entry name" value="Ribosomal_N-acetyltransferase"/>
</dbReference>
<dbReference type="PANTHER" id="PTHR43441">
    <property type="entry name" value="RIBOSOMAL-PROTEIN-SERINE ACETYLTRANSFERASE"/>
    <property type="match status" value="1"/>
</dbReference>
<dbReference type="GO" id="GO:0005737">
    <property type="term" value="C:cytoplasm"/>
    <property type="evidence" value="ECO:0007669"/>
    <property type="project" value="TreeGrafter"/>
</dbReference>